<dbReference type="GO" id="GO:0043021">
    <property type="term" value="F:ribonucleoprotein complex binding"/>
    <property type="evidence" value="ECO:0007669"/>
    <property type="project" value="UniProtKB-UniRule"/>
</dbReference>
<dbReference type="AlphaFoldDB" id="A0A6M2DKR6"/>
<comment type="similarity">
    <text evidence="6">Belongs to the WD repeat WDR12/YTM1 family.</text>
</comment>
<evidence type="ECO:0000256" key="1">
    <source>
        <dbReference type="ARBA" id="ARBA00022517"/>
    </source>
</evidence>
<dbReference type="GO" id="GO:0000466">
    <property type="term" value="P:maturation of 5.8S rRNA from tricistronic rRNA transcript (SSU-rRNA, 5.8S rRNA, LSU-rRNA)"/>
    <property type="evidence" value="ECO:0007669"/>
    <property type="project" value="UniProtKB-UniRule"/>
</dbReference>
<dbReference type="InterPro" id="IPR001680">
    <property type="entry name" value="WD40_rpt"/>
</dbReference>
<evidence type="ECO:0000256" key="3">
    <source>
        <dbReference type="ARBA" id="ARBA00022574"/>
    </source>
</evidence>
<evidence type="ECO:0000256" key="4">
    <source>
        <dbReference type="ARBA" id="ARBA00022737"/>
    </source>
</evidence>
<dbReference type="EMBL" id="GIIL01003199">
    <property type="protein sequence ID" value="NOV46925.1"/>
    <property type="molecule type" value="Transcribed_RNA"/>
</dbReference>
<dbReference type="PROSITE" id="PS50082">
    <property type="entry name" value="WD_REPEATS_2"/>
    <property type="match status" value="4"/>
</dbReference>
<evidence type="ECO:0000256" key="7">
    <source>
        <dbReference type="PROSITE-ProRule" id="PRU00221"/>
    </source>
</evidence>
<dbReference type="HAMAP" id="MF_03029">
    <property type="entry name" value="WDR12"/>
    <property type="match status" value="1"/>
</dbReference>
<comment type="subcellular location">
    <subcellularLocation>
        <location evidence="6">Nucleus</location>
        <location evidence="6">Nucleolus</location>
    </subcellularLocation>
    <subcellularLocation>
        <location evidence="6">Nucleus</location>
        <location evidence="6">Nucleoplasm</location>
    </subcellularLocation>
</comment>
<dbReference type="InterPro" id="IPR020472">
    <property type="entry name" value="WD40_PAC1"/>
</dbReference>
<feature type="domain" description="NLE" evidence="8">
    <location>
        <begin position="11"/>
        <end position="76"/>
    </location>
</feature>
<dbReference type="Pfam" id="PF00400">
    <property type="entry name" value="WD40"/>
    <property type="match status" value="6"/>
</dbReference>
<evidence type="ECO:0000256" key="2">
    <source>
        <dbReference type="ARBA" id="ARBA00022552"/>
    </source>
</evidence>
<dbReference type="PROSITE" id="PS50294">
    <property type="entry name" value="WD_REPEATS_REGION"/>
    <property type="match status" value="3"/>
</dbReference>
<feature type="repeat" description="WD" evidence="7">
    <location>
        <begin position="253"/>
        <end position="284"/>
    </location>
</feature>
<evidence type="ECO:0000256" key="5">
    <source>
        <dbReference type="ARBA" id="ARBA00023242"/>
    </source>
</evidence>
<dbReference type="Gene3D" id="2.130.10.10">
    <property type="entry name" value="YVTN repeat-like/Quinoprotein amine dehydrogenase"/>
    <property type="match status" value="3"/>
</dbReference>
<keyword evidence="1 6" id="KW-0690">Ribosome biogenesis</keyword>
<name>A0A6M2DKR6_XENCH</name>
<proteinExistence type="inferred from homology"/>
<dbReference type="PANTHER" id="PTHR19855:SF11">
    <property type="entry name" value="RIBOSOME BIOGENESIS PROTEIN WDR12"/>
    <property type="match status" value="1"/>
</dbReference>
<dbReference type="SMART" id="SM00320">
    <property type="entry name" value="WD40"/>
    <property type="match status" value="7"/>
</dbReference>
<dbReference type="GO" id="GO:0030687">
    <property type="term" value="C:preribosome, large subunit precursor"/>
    <property type="evidence" value="ECO:0007669"/>
    <property type="project" value="UniProtKB-UniRule"/>
</dbReference>
<keyword evidence="4" id="KW-0677">Repeat</keyword>
<keyword evidence="2 6" id="KW-0698">rRNA processing</keyword>
<dbReference type="GO" id="GO:0000463">
    <property type="term" value="P:maturation of LSU-rRNA from tricistronic rRNA transcript (SSU-rRNA, 5.8S rRNA, LSU-rRNA)"/>
    <property type="evidence" value="ECO:0007669"/>
    <property type="project" value="UniProtKB-UniRule"/>
</dbReference>
<sequence length="424" mass="47701">MGSNSTDIQAQVRFFTKQEQYAIPDTPCWISASSTIETLNNLVNAIIAETQDDRQHVDFDFLINNEFLRLPLGEHLQNKEISTEDVIDIEYVERHPAPEPQDCLMHDDWVSSAQTYGKWILTGCYDGTVHIWTTKGTQVLTIPAHADPVKDVAWISVNDNVSTFVSVSHDQSAHIWQWNVSQNAVECVVVCKGHERSLECVSVSNDGLKMATGSWDTYLKIWNASLEDTEGGESASKRLKSDNGKVRTPQMTLQGHKEAISSVQWTNASTIATTSWDHTIKLWDAELGGIKSEIIGNKAFFDADHSIINNMIITCSADRHIRLYDPRSTEGNLVKQTFTSHTQWVQTVCWSTTEENLFLSGGYDNQVKLWDCRSSKAPLFELSGHEDNVLTCNWSNPKYMVSGGKDNTIRIFKSKHANKPVMND</sequence>
<dbReference type="PRINTS" id="PR00320">
    <property type="entry name" value="GPROTEINBRPT"/>
</dbReference>
<evidence type="ECO:0000313" key="9">
    <source>
        <dbReference type="EMBL" id="NOV46925.1"/>
    </source>
</evidence>
<dbReference type="FunFam" id="2.130.10.10:FF:001898">
    <property type="entry name" value="Ribosome biogenesis protein WDR12 homolog"/>
    <property type="match status" value="1"/>
</dbReference>
<evidence type="ECO:0000256" key="6">
    <source>
        <dbReference type="HAMAP-Rule" id="MF_03029"/>
    </source>
</evidence>
<evidence type="ECO:0000259" key="8">
    <source>
        <dbReference type="Pfam" id="PF08154"/>
    </source>
</evidence>
<dbReference type="GO" id="GO:0005654">
    <property type="term" value="C:nucleoplasm"/>
    <property type="evidence" value="ECO:0007669"/>
    <property type="project" value="UniProtKB-SubCell"/>
</dbReference>
<comment type="function">
    <text evidence="6">Required for maturation of ribosomal RNAs and formation of the large ribosomal subunit.</text>
</comment>
<dbReference type="InterPro" id="IPR015943">
    <property type="entry name" value="WD40/YVTN_repeat-like_dom_sf"/>
</dbReference>
<keyword evidence="3 7" id="KW-0853">WD repeat</keyword>
<feature type="repeat" description="WD" evidence="7">
    <location>
        <begin position="191"/>
        <end position="223"/>
    </location>
</feature>
<protein>
    <recommendedName>
        <fullName evidence="6">Ribosome biogenesis protein WDR12 homolog</fullName>
    </recommendedName>
</protein>
<organism evidence="9">
    <name type="scientific">Xenopsylla cheopis</name>
    <name type="common">Oriental rat flea</name>
    <name type="synonym">Pulex cheopis</name>
    <dbReference type="NCBI Taxonomy" id="163159"/>
    <lineage>
        <taxon>Eukaryota</taxon>
        <taxon>Metazoa</taxon>
        <taxon>Ecdysozoa</taxon>
        <taxon>Arthropoda</taxon>
        <taxon>Hexapoda</taxon>
        <taxon>Insecta</taxon>
        <taxon>Pterygota</taxon>
        <taxon>Neoptera</taxon>
        <taxon>Endopterygota</taxon>
        <taxon>Siphonaptera</taxon>
        <taxon>Pulicidae</taxon>
        <taxon>Xenopsyllinae</taxon>
        <taxon>Xenopsylla</taxon>
    </lineage>
</organism>
<keyword evidence="5 6" id="KW-0539">Nucleus</keyword>
<accession>A0A6M2DKR6</accession>
<dbReference type="InterPro" id="IPR028599">
    <property type="entry name" value="WDR12/Ytm1"/>
</dbReference>
<dbReference type="SUPFAM" id="SSF50978">
    <property type="entry name" value="WD40 repeat-like"/>
    <property type="match status" value="1"/>
</dbReference>
<feature type="repeat" description="WD" evidence="7">
    <location>
        <begin position="382"/>
        <end position="413"/>
    </location>
</feature>
<dbReference type="InterPro" id="IPR012972">
    <property type="entry name" value="NLE"/>
</dbReference>
<dbReference type="GO" id="GO:0005730">
    <property type="term" value="C:nucleolus"/>
    <property type="evidence" value="ECO:0007669"/>
    <property type="project" value="UniProtKB-SubCell"/>
</dbReference>
<dbReference type="PANTHER" id="PTHR19855">
    <property type="entry name" value="WD40 REPEAT PROTEIN 12, 37"/>
    <property type="match status" value="1"/>
</dbReference>
<feature type="repeat" description="WD" evidence="7">
    <location>
        <begin position="338"/>
        <end position="380"/>
    </location>
</feature>
<dbReference type="CDD" id="cd00200">
    <property type="entry name" value="WD40"/>
    <property type="match status" value="1"/>
</dbReference>
<dbReference type="InterPro" id="IPR036322">
    <property type="entry name" value="WD40_repeat_dom_sf"/>
</dbReference>
<reference evidence="9" key="1">
    <citation type="submission" date="2020-03" db="EMBL/GenBank/DDBJ databases">
        <title>Transcriptomic Profiling of the Digestive Tract of the Rat Flea, Xenopsylla cheopis, Following Blood Feeding and Infection with Yersinia pestis.</title>
        <authorList>
            <person name="Bland D.M."/>
            <person name="Martens C.A."/>
            <person name="Virtaneva K."/>
            <person name="Kanakabandi K."/>
            <person name="Long D."/>
            <person name="Rosenke R."/>
            <person name="Saturday G.A."/>
            <person name="Hoyt F.H."/>
            <person name="Bruno D.P."/>
            <person name="Ribeiro J.M.C."/>
            <person name="Hinnebusch J."/>
        </authorList>
    </citation>
    <scope>NUCLEOTIDE SEQUENCE</scope>
</reference>
<dbReference type="Pfam" id="PF08154">
    <property type="entry name" value="NLE"/>
    <property type="match status" value="1"/>
</dbReference>